<dbReference type="EMBL" id="JBHSWI010000001">
    <property type="protein sequence ID" value="MFC6644154.1"/>
    <property type="molecule type" value="Genomic_DNA"/>
</dbReference>
<reference evidence="3" key="1">
    <citation type="journal article" date="2019" name="Int. J. Syst. Evol. Microbiol.">
        <title>The Global Catalogue of Microorganisms (GCM) 10K type strain sequencing project: providing services to taxonomists for standard genome sequencing and annotation.</title>
        <authorList>
            <consortium name="The Broad Institute Genomics Platform"/>
            <consortium name="The Broad Institute Genome Sequencing Center for Infectious Disease"/>
            <person name="Wu L."/>
            <person name="Ma J."/>
        </authorList>
    </citation>
    <scope>NUCLEOTIDE SEQUENCE [LARGE SCALE GENOMIC DNA]</scope>
    <source>
        <strain evidence="3">CGMCC 1.16026</strain>
    </source>
</reference>
<sequence length="157" mass="17808">MGNVDSLYLAWSIRPTEEALAVLISAVRRMAYKAARGTVYEHREDFAQDVSITIWSLLPGFIPQSAGSFSHWLSSIIRRIRLNQMKAQMLIQLADDFTECAIEDDPVAFDTSILPVPIRQSASLLASGYTIKEAAEMQGLEADTLRQRFRRYRKNLK</sequence>
<feature type="domain" description="RNA polymerase sigma-70 region 2" evidence="1">
    <location>
        <begin position="26"/>
        <end position="87"/>
    </location>
</feature>
<proteinExistence type="predicted"/>
<dbReference type="Gene3D" id="1.10.1740.10">
    <property type="match status" value="1"/>
</dbReference>
<protein>
    <submittedName>
        <fullName evidence="2">Sigma-70 family RNA polymerase sigma factor</fullName>
    </submittedName>
</protein>
<keyword evidence="3" id="KW-1185">Reference proteome</keyword>
<name>A0ABW1Z4U1_9BACT</name>
<dbReference type="Proteomes" id="UP001596391">
    <property type="component" value="Unassembled WGS sequence"/>
</dbReference>
<comment type="caution">
    <text evidence="2">The sequence shown here is derived from an EMBL/GenBank/DDBJ whole genome shotgun (WGS) entry which is preliminary data.</text>
</comment>
<organism evidence="2 3">
    <name type="scientific">Granulicella cerasi</name>
    <dbReference type="NCBI Taxonomy" id="741063"/>
    <lineage>
        <taxon>Bacteria</taxon>
        <taxon>Pseudomonadati</taxon>
        <taxon>Acidobacteriota</taxon>
        <taxon>Terriglobia</taxon>
        <taxon>Terriglobales</taxon>
        <taxon>Acidobacteriaceae</taxon>
        <taxon>Granulicella</taxon>
    </lineage>
</organism>
<gene>
    <name evidence="2" type="ORF">ACFQBQ_00815</name>
</gene>
<evidence type="ECO:0000313" key="2">
    <source>
        <dbReference type="EMBL" id="MFC6644154.1"/>
    </source>
</evidence>
<dbReference type="Pfam" id="PF04542">
    <property type="entry name" value="Sigma70_r2"/>
    <property type="match status" value="1"/>
</dbReference>
<dbReference type="RefSeq" id="WP_263372104.1">
    <property type="nucleotide sequence ID" value="NZ_JAGSYD010000004.1"/>
</dbReference>
<evidence type="ECO:0000259" key="1">
    <source>
        <dbReference type="Pfam" id="PF04542"/>
    </source>
</evidence>
<dbReference type="InterPro" id="IPR013325">
    <property type="entry name" value="RNA_pol_sigma_r2"/>
</dbReference>
<evidence type="ECO:0000313" key="3">
    <source>
        <dbReference type="Proteomes" id="UP001596391"/>
    </source>
</evidence>
<dbReference type="InterPro" id="IPR007627">
    <property type="entry name" value="RNA_pol_sigma70_r2"/>
</dbReference>
<dbReference type="SUPFAM" id="SSF88946">
    <property type="entry name" value="Sigma2 domain of RNA polymerase sigma factors"/>
    <property type="match status" value="1"/>
</dbReference>
<accession>A0ABW1Z4U1</accession>